<dbReference type="EnsemblPlants" id="KEH34244">
    <property type="protein sequence ID" value="KEH34244"/>
    <property type="gene ID" value="MTR_3g463570"/>
</dbReference>
<sequence length="156" mass="17710">MLSLLLLLLSSYLPRSVCPMHFYLYDILELMEKLIYNNVMFPMKKVEAADCLISCSPDSPHCDVGCECHITSLFSGSCFSKFLVDPKKMVEKYSKVCQSHTDCTKKGSGSFCGRYPNSILEYGWCFASESEAEDIFFKIASKSKFSKDFLKRPITV</sequence>
<dbReference type="EMBL" id="CM001219">
    <property type="protein sequence ID" value="KEH34244.1"/>
    <property type="molecule type" value="Genomic_DNA"/>
</dbReference>
<evidence type="ECO:0000259" key="4">
    <source>
        <dbReference type="Pfam" id="PF16720"/>
    </source>
</evidence>
<dbReference type="InterPro" id="IPR032000">
    <property type="entry name" value="Albumin_I_a"/>
</dbReference>
<feature type="signal peptide" evidence="3">
    <location>
        <begin position="1"/>
        <end position="19"/>
    </location>
</feature>
<dbReference type="Proteomes" id="UP000002051">
    <property type="component" value="Chromosome 3"/>
</dbReference>
<keyword evidence="2" id="KW-1015">Disulfide bond</keyword>
<reference evidence="6" key="3">
    <citation type="submission" date="2015-04" db="UniProtKB">
        <authorList>
            <consortium name="EnsemblPlants"/>
        </authorList>
    </citation>
    <scope>IDENTIFICATION</scope>
    <source>
        <strain evidence="6">cv. Jemalong A17</strain>
    </source>
</reference>
<keyword evidence="3" id="KW-0732">Signal</keyword>
<protein>
    <submittedName>
        <fullName evidence="5">Leginsulin/Albumin-1</fullName>
    </submittedName>
</protein>
<reference evidence="5 7" key="2">
    <citation type="journal article" date="2014" name="BMC Genomics">
        <title>An improved genome release (version Mt4.0) for the model legume Medicago truncatula.</title>
        <authorList>
            <person name="Tang H."/>
            <person name="Krishnakumar V."/>
            <person name="Bidwell S."/>
            <person name="Rosen B."/>
            <person name="Chan A."/>
            <person name="Zhou S."/>
            <person name="Gentzbittel L."/>
            <person name="Childs K.L."/>
            <person name="Yandell M."/>
            <person name="Gundlach H."/>
            <person name="Mayer K.F."/>
            <person name="Schwartz D.C."/>
            <person name="Town C.D."/>
        </authorList>
    </citation>
    <scope>GENOME REANNOTATION</scope>
    <source>
        <strain evidence="5">A17</strain>
        <strain evidence="6 7">cv. Jemalong A17</strain>
    </source>
</reference>
<accession>A0A072UWN2</accession>
<organism evidence="5 7">
    <name type="scientific">Medicago truncatula</name>
    <name type="common">Barrel medic</name>
    <name type="synonym">Medicago tribuloides</name>
    <dbReference type="NCBI Taxonomy" id="3880"/>
    <lineage>
        <taxon>Eukaryota</taxon>
        <taxon>Viridiplantae</taxon>
        <taxon>Streptophyta</taxon>
        <taxon>Embryophyta</taxon>
        <taxon>Tracheophyta</taxon>
        <taxon>Spermatophyta</taxon>
        <taxon>Magnoliopsida</taxon>
        <taxon>eudicotyledons</taxon>
        <taxon>Gunneridae</taxon>
        <taxon>Pentapetalae</taxon>
        <taxon>rosids</taxon>
        <taxon>fabids</taxon>
        <taxon>Fabales</taxon>
        <taxon>Fabaceae</taxon>
        <taxon>Papilionoideae</taxon>
        <taxon>50 kb inversion clade</taxon>
        <taxon>NPAAA clade</taxon>
        <taxon>Hologalegina</taxon>
        <taxon>IRL clade</taxon>
        <taxon>Trifolieae</taxon>
        <taxon>Medicago</taxon>
    </lineage>
</organism>
<evidence type="ECO:0000313" key="5">
    <source>
        <dbReference type="EMBL" id="KEH34244.1"/>
    </source>
</evidence>
<feature type="chain" id="PRO_5014500122" evidence="3">
    <location>
        <begin position="20"/>
        <end position="156"/>
    </location>
</feature>
<proteinExistence type="predicted"/>
<feature type="domain" description="Albumin I chain a" evidence="4">
    <location>
        <begin position="94"/>
        <end position="138"/>
    </location>
</feature>
<evidence type="ECO:0000313" key="7">
    <source>
        <dbReference type="Proteomes" id="UP000002051"/>
    </source>
</evidence>
<evidence type="ECO:0000256" key="2">
    <source>
        <dbReference type="ARBA" id="ARBA00023157"/>
    </source>
</evidence>
<evidence type="ECO:0000256" key="3">
    <source>
        <dbReference type="SAM" id="SignalP"/>
    </source>
</evidence>
<dbReference type="AlphaFoldDB" id="A0A072UWN2"/>
<name>A0A072UWN2_MEDTR</name>
<evidence type="ECO:0000256" key="1">
    <source>
        <dbReference type="ARBA" id="ARBA00022854"/>
    </source>
</evidence>
<gene>
    <name evidence="6" type="primary">25490853</name>
    <name evidence="5" type="ordered locus">MTR_3g463570</name>
</gene>
<evidence type="ECO:0000313" key="6">
    <source>
        <dbReference type="EnsemblPlants" id="KEH34244"/>
    </source>
</evidence>
<reference evidence="5 7" key="1">
    <citation type="journal article" date="2011" name="Nature">
        <title>The Medicago genome provides insight into the evolution of rhizobial symbioses.</title>
        <authorList>
            <person name="Young N.D."/>
            <person name="Debelle F."/>
            <person name="Oldroyd G.E."/>
            <person name="Geurts R."/>
            <person name="Cannon S.B."/>
            <person name="Udvardi M.K."/>
            <person name="Benedito V.A."/>
            <person name="Mayer K.F."/>
            <person name="Gouzy J."/>
            <person name="Schoof H."/>
            <person name="Van de Peer Y."/>
            <person name="Proost S."/>
            <person name="Cook D.R."/>
            <person name="Meyers B.C."/>
            <person name="Spannagl M."/>
            <person name="Cheung F."/>
            <person name="De Mita S."/>
            <person name="Krishnakumar V."/>
            <person name="Gundlach H."/>
            <person name="Zhou S."/>
            <person name="Mudge J."/>
            <person name="Bharti A.K."/>
            <person name="Murray J.D."/>
            <person name="Naoumkina M.A."/>
            <person name="Rosen B."/>
            <person name="Silverstein K.A."/>
            <person name="Tang H."/>
            <person name="Rombauts S."/>
            <person name="Zhao P.X."/>
            <person name="Zhou P."/>
            <person name="Barbe V."/>
            <person name="Bardou P."/>
            <person name="Bechner M."/>
            <person name="Bellec A."/>
            <person name="Berger A."/>
            <person name="Berges H."/>
            <person name="Bidwell S."/>
            <person name="Bisseling T."/>
            <person name="Choisne N."/>
            <person name="Couloux A."/>
            <person name="Denny R."/>
            <person name="Deshpande S."/>
            <person name="Dai X."/>
            <person name="Doyle J.J."/>
            <person name="Dudez A.M."/>
            <person name="Farmer A.D."/>
            <person name="Fouteau S."/>
            <person name="Franken C."/>
            <person name="Gibelin C."/>
            <person name="Gish J."/>
            <person name="Goldstein S."/>
            <person name="Gonzalez A.J."/>
            <person name="Green P.J."/>
            <person name="Hallab A."/>
            <person name="Hartog M."/>
            <person name="Hua A."/>
            <person name="Humphray S.J."/>
            <person name="Jeong D.H."/>
            <person name="Jing Y."/>
            <person name="Jocker A."/>
            <person name="Kenton S.M."/>
            <person name="Kim D.J."/>
            <person name="Klee K."/>
            <person name="Lai H."/>
            <person name="Lang C."/>
            <person name="Lin S."/>
            <person name="Macmil S.L."/>
            <person name="Magdelenat G."/>
            <person name="Matthews L."/>
            <person name="McCorrison J."/>
            <person name="Monaghan E.L."/>
            <person name="Mun J.H."/>
            <person name="Najar F.Z."/>
            <person name="Nicholson C."/>
            <person name="Noirot C."/>
            <person name="O'Bleness M."/>
            <person name="Paule C.R."/>
            <person name="Poulain J."/>
            <person name="Prion F."/>
            <person name="Qin B."/>
            <person name="Qu C."/>
            <person name="Retzel E.F."/>
            <person name="Riddle C."/>
            <person name="Sallet E."/>
            <person name="Samain S."/>
            <person name="Samson N."/>
            <person name="Sanders I."/>
            <person name="Saurat O."/>
            <person name="Scarpelli C."/>
            <person name="Schiex T."/>
            <person name="Segurens B."/>
            <person name="Severin A.J."/>
            <person name="Sherrier D.J."/>
            <person name="Shi R."/>
            <person name="Sims S."/>
            <person name="Singer S.R."/>
            <person name="Sinharoy S."/>
            <person name="Sterck L."/>
            <person name="Viollet A."/>
            <person name="Wang B.B."/>
            <person name="Wang K."/>
            <person name="Wang M."/>
            <person name="Wang X."/>
            <person name="Warfsmann J."/>
            <person name="Weissenbach J."/>
            <person name="White D.D."/>
            <person name="White J.D."/>
            <person name="Wiley G.B."/>
            <person name="Wincker P."/>
            <person name="Xing Y."/>
            <person name="Yang L."/>
            <person name="Yao Z."/>
            <person name="Ying F."/>
            <person name="Zhai J."/>
            <person name="Zhou L."/>
            <person name="Zuber A."/>
            <person name="Denarie J."/>
            <person name="Dixon R.A."/>
            <person name="May G.D."/>
            <person name="Schwartz D.C."/>
            <person name="Rogers J."/>
            <person name="Quetier F."/>
            <person name="Town C.D."/>
            <person name="Roe B.A."/>
        </authorList>
    </citation>
    <scope>NUCLEOTIDE SEQUENCE [LARGE SCALE GENOMIC DNA]</scope>
    <source>
        <strain evidence="5">A17</strain>
        <strain evidence="6 7">cv. Jemalong A17</strain>
    </source>
</reference>
<keyword evidence="7" id="KW-1185">Reference proteome</keyword>
<keyword evidence="1" id="KW-0960">Knottin</keyword>
<dbReference type="Pfam" id="PF16720">
    <property type="entry name" value="Albumin_I_a"/>
    <property type="match status" value="1"/>
</dbReference>